<evidence type="ECO:0000256" key="2">
    <source>
        <dbReference type="SAM" id="SignalP"/>
    </source>
</evidence>
<dbReference type="eggNOG" id="ENOG502T7E9">
    <property type="taxonomic scope" value="Eukaryota"/>
</dbReference>
<proteinExistence type="predicted"/>
<keyword evidence="1" id="KW-0812">Transmembrane</keyword>
<keyword evidence="1" id="KW-0472">Membrane</keyword>
<dbReference type="HOGENOM" id="CLU_1827349_0_0_1"/>
<dbReference type="AlphaFoldDB" id="B4JY42"/>
<evidence type="ECO:0000313" key="3">
    <source>
        <dbReference type="EMBL" id="EDV90604.1"/>
    </source>
</evidence>
<gene>
    <name evidence="3" type="primary">Dgri\GH14089</name>
    <name evidence="3" type="ORF">Dgri_GH14089</name>
</gene>
<keyword evidence="2" id="KW-0732">Signal</keyword>
<accession>B4JY42</accession>
<dbReference type="InParanoid" id="B4JY42"/>
<dbReference type="EMBL" id="CH916377">
    <property type="protein sequence ID" value="EDV90604.1"/>
    <property type="molecule type" value="Genomic_DNA"/>
</dbReference>
<feature type="chain" id="PRO_5002810164" evidence="2">
    <location>
        <begin position="21"/>
        <end position="137"/>
    </location>
</feature>
<name>B4JY42_DROGR</name>
<feature type="signal peptide" evidence="2">
    <location>
        <begin position="1"/>
        <end position="20"/>
    </location>
</feature>
<evidence type="ECO:0000256" key="1">
    <source>
        <dbReference type="SAM" id="Phobius"/>
    </source>
</evidence>
<keyword evidence="4" id="KW-1185">Reference proteome</keyword>
<dbReference type="KEGG" id="dgr:6569561"/>
<feature type="transmembrane region" description="Helical" evidence="1">
    <location>
        <begin position="79"/>
        <end position="105"/>
    </location>
</feature>
<dbReference type="OrthoDB" id="7855274at2759"/>
<protein>
    <submittedName>
        <fullName evidence="3">GH14089</fullName>
    </submittedName>
</protein>
<sequence>MLSFLLVAVLLGQLVNPVLGEDCTELATTNTTSTTCGSMSANGCCAKGCIRNTMGRCIAEECTGSWTGWLSRPVTMSCYFHWFLLIFGAIIGLIMVFLIVLNLAFEVRLCLRKRQQDNRQSRYVRFSPRSSPSSSNV</sequence>
<dbReference type="PhylomeDB" id="B4JY42"/>
<evidence type="ECO:0000313" key="4">
    <source>
        <dbReference type="Proteomes" id="UP000001070"/>
    </source>
</evidence>
<reference evidence="3 4" key="1">
    <citation type="journal article" date="2007" name="Nature">
        <title>Evolution of genes and genomes on the Drosophila phylogeny.</title>
        <authorList>
            <consortium name="Drosophila 12 Genomes Consortium"/>
            <person name="Clark A.G."/>
            <person name="Eisen M.B."/>
            <person name="Smith D.R."/>
            <person name="Bergman C.M."/>
            <person name="Oliver B."/>
            <person name="Markow T.A."/>
            <person name="Kaufman T.C."/>
            <person name="Kellis M."/>
            <person name="Gelbart W."/>
            <person name="Iyer V.N."/>
            <person name="Pollard D.A."/>
            <person name="Sackton T.B."/>
            <person name="Larracuente A.M."/>
            <person name="Singh N.D."/>
            <person name="Abad J.P."/>
            <person name="Abt D.N."/>
            <person name="Adryan B."/>
            <person name="Aguade M."/>
            <person name="Akashi H."/>
            <person name="Anderson W.W."/>
            <person name="Aquadro C.F."/>
            <person name="Ardell D.H."/>
            <person name="Arguello R."/>
            <person name="Artieri C.G."/>
            <person name="Barbash D.A."/>
            <person name="Barker D."/>
            <person name="Barsanti P."/>
            <person name="Batterham P."/>
            <person name="Batzoglou S."/>
            <person name="Begun D."/>
            <person name="Bhutkar A."/>
            <person name="Blanco E."/>
            <person name="Bosak S.A."/>
            <person name="Bradley R.K."/>
            <person name="Brand A.D."/>
            <person name="Brent M.R."/>
            <person name="Brooks A.N."/>
            <person name="Brown R.H."/>
            <person name="Butlin R.K."/>
            <person name="Caggese C."/>
            <person name="Calvi B.R."/>
            <person name="Bernardo de Carvalho A."/>
            <person name="Caspi A."/>
            <person name="Castrezana S."/>
            <person name="Celniker S.E."/>
            <person name="Chang J.L."/>
            <person name="Chapple C."/>
            <person name="Chatterji S."/>
            <person name="Chinwalla A."/>
            <person name="Civetta A."/>
            <person name="Clifton S.W."/>
            <person name="Comeron J.M."/>
            <person name="Costello J.C."/>
            <person name="Coyne J.A."/>
            <person name="Daub J."/>
            <person name="David R.G."/>
            <person name="Delcher A.L."/>
            <person name="Delehaunty K."/>
            <person name="Do C.B."/>
            <person name="Ebling H."/>
            <person name="Edwards K."/>
            <person name="Eickbush T."/>
            <person name="Evans J.D."/>
            <person name="Filipski A."/>
            <person name="Findeiss S."/>
            <person name="Freyhult E."/>
            <person name="Fulton L."/>
            <person name="Fulton R."/>
            <person name="Garcia A.C."/>
            <person name="Gardiner A."/>
            <person name="Garfield D.A."/>
            <person name="Garvin B.E."/>
            <person name="Gibson G."/>
            <person name="Gilbert D."/>
            <person name="Gnerre S."/>
            <person name="Godfrey J."/>
            <person name="Good R."/>
            <person name="Gotea V."/>
            <person name="Gravely B."/>
            <person name="Greenberg A.J."/>
            <person name="Griffiths-Jones S."/>
            <person name="Gross S."/>
            <person name="Guigo R."/>
            <person name="Gustafson E.A."/>
            <person name="Haerty W."/>
            <person name="Hahn M.W."/>
            <person name="Halligan D.L."/>
            <person name="Halpern A.L."/>
            <person name="Halter G.M."/>
            <person name="Han M.V."/>
            <person name="Heger A."/>
            <person name="Hillier L."/>
            <person name="Hinrichs A.S."/>
            <person name="Holmes I."/>
            <person name="Hoskins R.A."/>
            <person name="Hubisz M.J."/>
            <person name="Hultmark D."/>
            <person name="Huntley M.A."/>
            <person name="Jaffe D.B."/>
            <person name="Jagadeeshan S."/>
            <person name="Jeck W.R."/>
            <person name="Johnson J."/>
            <person name="Jones C.D."/>
            <person name="Jordan W.C."/>
            <person name="Karpen G.H."/>
            <person name="Kataoka E."/>
            <person name="Keightley P.D."/>
            <person name="Kheradpour P."/>
            <person name="Kirkness E.F."/>
            <person name="Koerich L.B."/>
            <person name="Kristiansen K."/>
            <person name="Kudrna D."/>
            <person name="Kulathinal R.J."/>
            <person name="Kumar S."/>
            <person name="Kwok R."/>
            <person name="Lander E."/>
            <person name="Langley C.H."/>
            <person name="Lapoint R."/>
            <person name="Lazzaro B.P."/>
            <person name="Lee S.J."/>
            <person name="Levesque L."/>
            <person name="Li R."/>
            <person name="Lin C.F."/>
            <person name="Lin M.F."/>
            <person name="Lindblad-Toh K."/>
            <person name="Llopart A."/>
            <person name="Long M."/>
            <person name="Low L."/>
            <person name="Lozovsky E."/>
            <person name="Lu J."/>
            <person name="Luo M."/>
            <person name="Machado C.A."/>
            <person name="Makalowski W."/>
            <person name="Marzo M."/>
            <person name="Matsuda M."/>
            <person name="Matzkin L."/>
            <person name="McAllister B."/>
            <person name="McBride C.S."/>
            <person name="McKernan B."/>
            <person name="McKernan K."/>
            <person name="Mendez-Lago M."/>
            <person name="Minx P."/>
            <person name="Mollenhauer M.U."/>
            <person name="Montooth K."/>
            <person name="Mount S.M."/>
            <person name="Mu X."/>
            <person name="Myers E."/>
            <person name="Negre B."/>
            <person name="Newfeld S."/>
            <person name="Nielsen R."/>
            <person name="Noor M.A."/>
            <person name="O'Grady P."/>
            <person name="Pachter L."/>
            <person name="Papaceit M."/>
            <person name="Parisi M.J."/>
            <person name="Parisi M."/>
            <person name="Parts L."/>
            <person name="Pedersen J.S."/>
            <person name="Pesole G."/>
            <person name="Phillippy A.M."/>
            <person name="Ponting C.P."/>
            <person name="Pop M."/>
            <person name="Porcelli D."/>
            <person name="Powell J.R."/>
            <person name="Prohaska S."/>
            <person name="Pruitt K."/>
            <person name="Puig M."/>
            <person name="Quesneville H."/>
            <person name="Ram K.R."/>
            <person name="Rand D."/>
            <person name="Rasmussen M.D."/>
            <person name="Reed L.K."/>
            <person name="Reenan R."/>
            <person name="Reily A."/>
            <person name="Remington K.A."/>
            <person name="Rieger T.T."/>
            <person name="Ritchie M.G."/>
            <person name="Robin C."/>
            <person name="Rogers Y.H."/>
            <person name="Rohde C."/>
            <person name="Rozas J."/>
            <person name="Rubenfield M.J."/>
            <person name="Ruiz A."/>
            <person name="Russo S."/>
            <person name="Salzberg S.L."/>
            <person name="Sanchez-Gracia A."/>
            <person name="Saranga D.J."/>
            <person name="Sato H."/>
            <person name="Schaeffer S.W."/>
            <person name="Schatz M.C."/>
            <person name="Schlenke T."/>
            <person name="Schwartz R."/>
            <person name="Segarra C."/>
            <person name="Singh R.S."/>
            <person name="Sirot L."/>
            <person name="Sirota M."/>
            <person name="Sisneros N.B."/>
            <person name="Smith C.D."/>
            <person name="Smith T.F."/>
            <person name="Spieth J."/>
            <person name="Stage D.E."/>
            <person name="Stark A."/>
            <person name="Stephan W."/>
            <person name="Strausberg R.L."/>
            <person name="Strempel S."/>
            <person name="Sturgill D."/>
            <person name="Sutton G."/>
            <person name="Sutton G.G."/>
            <person name="Tao W."/>
            <person name="Teichmann S."/>
            <person name="Tobari Y.N."/>
            <person name="Tomimura Y."/>
            <person name="Tsolas J.M."/>
            <person name="Valente V.L."/>
            <person name="Venter E."/>
            <person name="Venter J.C."/>
            <person name="Vicario S."/>
            <person name="Vieira F.G."/>
            <person name="Vilella A.J."/>
            <person name="Villasante A."/>
            <person name="Walenz B."/>
            <person name="Wang J."/>
            <person name="Wasserman M."/>
            <person name="Watts T."/>
            <person name="Wilson D."/>
            <person name="Wilson R.K."/>
            <person name="Wing R.A."/>
            <person name="Wolfner M.F."/>
            <person name="Wong A."/>
            <person name="Wong G.K."/>
            <person name="Wu C.I."/>
            <person name="Wu G."/>
            <person name="Yamamoto D."/>
            <person name="Yang H.P."/>
            <person name="Yang S.P."/>
            <person name="Yorke J.A."/>
            <person name="Yoshida K."/>
            <person name="Zdobnov E."/>
            <person name="Zhang P."/>
            <person name="Zhang Y."/>
            <person name="Zimin A.V."/>
            <person name="Baldwin J."/>
            <person name="Abdouelleil A."/>
            <person name="Abdulkadir J."/>
            <person name="Abebe A."/>
            <person name="Abera B."/>
            <person name="Abreu J."/>
            <person name="Acer S.C."/>
            <person name="Aftuck L."/>
            <person name="Alexander A."/>
            <person name="An P."/>
            <person name="Anderson E."/>
            <person name="Anderson S."/>
            <person name="Arachi H."/>
            <person name="Azer M."/>
            <person name="Bachantsang P."/>
            <person name="Barry A."/>
            <person name="Bayul T."/>
            <person name="Berlin A."/>
            <person name="Bessette D."/>
            <person name="Bloom T."/>
            <person name="Blye J."/>
            <person name="Boguslavskiy L."/>
            <person name="Bonnet C."/>
            <person name="Boukhgalter B."/>
            <person name="Bourzgui I."/>
            <person name="Brown A."/>
            <person name="Cahill P."/>
            <person name="Channer S."/>
            <person name="Cheshatsang Y."/>
            <person name="Chuda L."/>
            <person name="Citroen M."/>
            <person name="Collymore A."/>
            <person name="Cooke P."/>
            <person name="Costello M."/>
            <person name="D'Aco K."/>
            <person name="Daza R."/>
            <person name="De Haan G."/>
            <person name="DeGray S."/>
            <person name="DeMaso C."/>
            <person name="Dhargay N."/>
            <person name="Dooley K."/>
            <person name="Dooley E."/>
            <person name="Doricent M."/>
            <person name="Dorje P."/>
            <person name="Dorjee K."/>
            <person name="Dupes A."/>
            <person name="Elong R."/>
            <person name="Falk J."/>
            <person name="Farina A."/>
            <person name="Faro S."/>
            <person name="Ferguson D."/>
            <person name="Fisher S."/>
            <person name="Foley C.D."/>
            <person name="Franke A."/>
            <person name="Friedrich D."/>
            <person name="Gadbois L."/>
            <person name="Gearin G."/>
            <person name="Gearin C.R."/>
            <person name="Giannoukos G."/>
            <person name="Goode T."/>
            <person name="Graham J."/>
            <person name="Grandbois E."/>
            <person name="Grewal S."/>
            <person name="Gyaltsen K."/>
            <person name="Hafez N."/>
            <person name="Hagos B."/>
            <person name="Hall J."/>
            <person name="Henson C."/>
            <person name="Hollinger A."/>
            <person name="Honan T."/>
            <person name="Huard M.D."/>
            <person name="Hughes L."/>
            <person name="Hurhula B."/>
            <person name="Husby M.E."/>
            <person name="Kamat A."/>
            <person name="Kanga B."/>
            <person name="Kashin S."/>
            <person name="Khazanovich D."/>
            <person name="Kisner P."/>
            <person name="Lance K."/>
            <person name="Lara M."/>
            <person name="Lee W."/>
            <person name="Lennon N."/>
            <person name="Letendre F."/>
            <person name="LeVine R."/>
            <person name="Lipovsky A."/>
            <person name="Liu X."/>
            <person name="Liu J."/>
            <person name="Liu S."/>
            <person name="Lokyitsang T."/>
            <person name="Lokyitsang Y."/>
            <person name="Lubonja R."/>
            <person name="Lui A."/>
            <person name="MacDonald P."/>
            <person name="Magnisalis V."/>
            <person name="Maru K."/>
            <person name="Matthews C."/>
            <person name="McCusker W."/>
            <person name="McDonough S."/>
            <person name="Mehta T."/>
            <person name="Meldrim J."/>
            <person name="Meneus L."/>
            <person name="Mihai O."/>
            <person name="Mihalev A."/>
            <person name="Mihova T."/>
            <person name="Mittelman R."/>
            <person name="Mlenga V."/>
            <person name="Montmayeur A."/>
            <person name="Mulrain L."/>
            <person name="Navidi A."/>
            <person name="Naylor J."/>
            <person name="Negash T."/>
            <person name="Nguyen T."/>
            <person name="Nguyen N."/>
            <person name="Nicol R."/>
            <person name="Norbu C."/>
            <person name="Norbu N."/>
            <person name="Novod N."/>
            <person name="O'Neill B."/>
            <person name="Osman S."/>
            <person name="Markiewicz E."/>
            <person name="Oyono O.L."/>
            <person name="Patti C."/>
            <person name="Phunkhang P."/>
            <person name="Pierre F."/>
            <person name="Priest M."/>
            <person name="Raghuraman S."/>
            <person name="Rege F."/>
            <person name="Reyes R."/>
            <person name="Rise C."/>
            <person name="Rogov P."/>
            <person name="Ross K."/>
            <person name="Ryan E."/>
            <person name="Settipalli S."/>
            <person name="Shea T."/>
            <person name="Sherpa N."/>
            <person name="Shi L."/>
            <person name="Shih D."/>
            <person name="Sparrow T."/>
            <person name="Spaulding J."/>
            <person name="Stalker J."/>
            <person name="Stange-Thomann N."/>
            <person name="Stavropoulos S."/>
            <person name="Stone C."/>
            <person name="Strader C."/>
            <person name="Tesfaye S."/>
            <person name="Thomson T."/>
            <person name="Thoulutsang Y."/>
            <person name="Thoulutsang D."/>
            <person name="Topham K."/>
            <person name="Topping I."/>
            <person name="Tsamla T."/>
            <person name="Vassiliev H."/>
            <person name="Vo A."/>
            <person name="Wangchuk T."/>
            <person name="Wangdi T."/>
            <person name="Weiand M."/>
            <person name="Wilkinson J."/>
            <person name="Wilson A."/>
            <person name="Yadav S."/>
            <person name="Young G."/>
            <person name="Yu Q."/>
            <person name="Zembek L."/>
            <person name="Zhong D."/>
            <person name="Zimmer A."/>
            <person name="Zwirko Z."/>
            <person name="Jaffe D.B."/>
            <person name="Alvarez P."/>
            <person name="Brockman W."/>
            <person name="Butler J."/>
            <person name="Chin C."/>
            <person name="Gnerre S."/>
            <person name="Grabherr M."/>
            <person name="Kleber M."/>
            <person name="Mauceli E."/>
            <person name="MacCallum I."/>
        </authorList>
    </citation>
    <scope>NUCLEOTIDE SEQUENCE [LARGE SCALE GENOMIC DNA]</scope>
    <source>
        <strain evidence="4">Tucson 15287-2541.00</strain>
    </source>
</reference>
<keyword evidence="1" id="KW-1133">Transmembrane helix</keyword>
<dbReference type="OMA" id="NGCCAKG"/>
<organism evidence="4">
    <name type="scientific">Drosophila grimshawi</name>
    <name type="common">Hawaiian fruit fly</name>
    <name type="synonym">Idiomyia grimshawi</name>
    <dbReference type="NCBI Taxonomy" id="7222"/>
    <lineage>
        <taxon>Eukaryota</taxon>
        <taxon>Metazoa</taxon>
        <taxon>Ecdysozoa</taxon>
        <taxon>Arthropoda</taxon>
        <taxon>Hexapoda</taxon>
        <taxon>Insecta</taxon>
        <taxon>Pterygota</taxon>
        <taxon>Neoptera</taxon>
        <taxon>Endopterygota</taxon>
        <taxon>Diptera</taxon>
        <taxon>Brachycera</taxon>
        <taxon>Muscomorpha</taxon>
        <taxon>Ephydroidea</taxon>
        <taxon>Drosophilidae</taxon>
        <taxon>Drosophila</taxon>
        <taxon>Hawaiian Drosophila</taxon>
    </lineage>
</organism>
<dbReference type="Proteomes" id="UP000001070">
    <property type="component" value="Unassembled WGS sequence"/>
</dbReference>